<accession>A0A934QDC8</accession>
<feature type="domain" description="HTH tetR-type" evidence="5">
    <location>
        <begin position="6"/>
        <end position="66"/>
    </location>
</feature>
<dbReference type="Pfam" id="PF13305">
    <property type="entry name" value="TetR_C_33"/>
    <property type="match status" value="1"/>
</dbReference>
<keyword evidence="2 4" id="KW-0238">DNA-binding</keyword>
<evidence type="ECO:0000256" key="1">
    <source>
        <dbReference type="ARBA" id="ARBA00023015"/>
    </source>
</evidence>
<dbReference type="Gene3D" id="1.10.357.10">
    <property type="entry name" value="Tetracycline Repressor, domain 2"/>
    <property type="match status" value="1"/>
</dbReference>
<evidence type="ECO:0000256" key="2">
    <source>
        <dbReference type="ARBA" id="ARBA00023125"/>
    </source>
</evidence>
<dbReference type="InterPro" id="IPR001647">
    <property type="entry name" value="HTH_TetR"/>
</dbReference>
<comment type="caution">
    <text evidence="6">The sequence shown here is derived from an EMBL/GenBank/DDBJ whole genome shotgun (WGS) entry which is preliminary data.</text>
</comment>
<dbReference type="InterPro" id="IPR050109">
    <property type="entry name" value="HTH-type_TetR-like_transc_reg"/>
</dbReference>
<proteinExistence type="predicted"/>
<protein>
    <submittedName>
        <fullName evidence="6">WHG domain-containing protein</fullName>
    </submittedName>
</protein>
<dbReference type="AlphaFoldDB" id="A0A934QDC8"/>
<feature type="DNA-binding region" description="H-T-H motif" evidence="4">
    <location>
        <begin position="29"/>
        <end position="48"/>
    </location>
</feature>
<dbReference type="InterPro" id="IPR036271">
    <property type="entry name" value="Tet_transcr_reg_TetR-rel_C_sf"/>
</dbReference>
<dbReference type="GO" id="GO:0003700">
    <property type="term" value="F:DNA-binding transcription factor activity"/>
    <property type="evidence" value="ECO:0007669"/>
    <property type="project" value="TreeGrafter"/>
</dbReference>
<dbReference type="InterPro" id="IPR025996">
    <property type="entry name" value="MT1864/Rv1816-like_C"/>
</dbReference>
<dbReference type="Pfam" id="PF00440">
    <property type="entry name" value="TetR_N"/>
    <property type="match status" value="1"/>
</dbReference>
<evidence type="ECO:0000259" key="5">
    <source>
        <dbReference type="PROSITE" id="PS50977"/>
    </source>
</evidence>
<name>A0A934QDC8_9MICO</name>
<evidence type="ECO:0000256" key="4">
    <source>
        <dbReference type="PROSITE-ProRule" id="PRU00335"/>
    </source>
</evidence>
<dbReference type="GO" id="GO:0000976">
    <property type="term" value="F:transcription cis-regulatory region binding"/>
    <property type="evidence" value="ECO:0007669"/>
    <property type="project" value="TreeGrafter"/>
</dbReference>
<gene>
    <name evidence="6" type="ORF">JD292_03440</name>
</gene>
<evidence type="ECO:0000313" key="6">
    <source>
        <dbReference type="EMBL" id="MBK0421134.1"/>
    </source>
</evidence>
<evidence type="ECO:0000256" key="3">
    <source>
        <dbReference type="ARBA" id="ARBA00023163"/>
    </source>
</evidence>
<dbReference type="PROSITE" id="PS50977">
    <property type="entry name" value="HTH_TETR_2"/>
    <property type="match status" value="1"/>
</dbReference>
<dbReference type="Proteomes" id="UP000618733">
    <property type="component" value="Unassembled WGS sequence"/>
</dbReference>
<reference evidence="6" key="1">
    <citation type="submission" date="2020-12" db="EMBL/GenBank/DDBJ databases">
        <title>Leucobacter sp. CAS2, isolated from Chromium sludge.</title>
        <authorList>
            <person name="Xu Z."/>
        </authorList>
    </citation>
    <scope>NUCLEOTIDE SEQUENCE</scope>
    <source>
        <strain evidence="6">CSA2</strain>
    </source>
</reference>
<keyword evidence="7" id="KW-1185">Reference proteome</keyword>
<evidence type="ECO:0000313" key="7">
    <source>
        <dbReference type="Proteomes" id="UP000618733"/>
    </source>
</evidence>
<keyword evidence="3" id="KW-0804">Transcription</keyword>
<keyword evidence="1" id="KW-0805">Transcription regulation</keyword>
<dbReference type="SUPFAM" id="SSF46689">
    <property type="entry name" value="Homeodomain-like"/>
    <property type="match status" value="1"/>
</dbReference>
<sequence length="187" mass="20140">MAAPDKTSLDAIVLAAREILEADGIDGLTMQSIAQRVGVRAPSLYKRVRNRDELIRLVNEAGMAELEDRFRGSEDARALAARFRAFAHERPAAFRLMMTPGTVNPDVDQDLLARASEEVLRHAGTLAGEAEALEAARTLTAWTTGFIAMELGGSFNLGGDVERAWEYGLAAVIDGIASRGRAAESGR</sequence>
<dbReference type="PANTHER" id="PTHR30055:SF239">
    <property type="entry name" value="TRANSCRIPTIONAL REGULATORY PROTEIN"/>
    <property type="match status" value="1"/>
</dbReference>
<dbReference type="SUPFAM" id="SSF48498">
    <property type="entry name" value="Tetracyclin repressor-like, C-terminal domain"/>
    <property type="match status" value="1"/>
</dbReference>
<dbReference type="PANTHER" id="PTHR30055">
    <property type="entry name" value="HTH-TYPE TRANSCRIPTIONAL REGULATOR RUTR"/>
    <property type="match status" value="1"/>
</dbReference>
<dbReference type="EMBL" id="JAEHOI010000002">
    <property type="protein sequence ID" value="MBK0421134.1"/>
    <property type="molecule type" value="Genomic_DNA"/>
</dbReference>
<organism evidence="6 7">
    <name type="scientific">Leucobacter edaphi</name>
    <dbReference type="NCBI Taxonomy" id="2796472"/>
    <lineage>
        <taxon>Bacteria</taxon>
        <taxon>Bacillati</taxon>
        <taxon>Actinomycetota</taxon>
        <taxon>Actinomycetes</taxon>
        <taxon>Micrococcales</taxon>
        <taxon>Microbacteriaceae</taxon>
        <taxon>Leucobacter</taxon>
    </lineage>
</organism>
<dbReference type="Gene3D" id="1.10.10.60">
    <property type="entry name" value="Homeodomain-like"/>
    <property type="match status" value="1"/>
</dbReference>
<dbReference type="InterPro" id="IPR009057">
    <property type="entry name" value="Homeodomain-like_sf"/>
</dbReference>
<dbReference type="RefSeq" id="WP_200131321.1">
    <property type="nucleotide sequence ID" value="NZ_JAEHOI010000002.1"/>
</dbReference>